<accession>A0A5M8FIZ8</accession>
<dbReference type="OrthoDB" id="6362682at2"/>
<protein>
    <submittedName>
        <fullName evidence="3">SGNH/GDSL hydrolase family protein</fullName>
    </submittedName>
</protein>
<dbReference type="AlphaFoldDB" id="A0A5M8FIZ8"/>
<evidence type="ECO:0000259" key="2">
    <source>
        <dbReference type="Pfam" id="PF13472"/>
    </source>
</evidence>
<dbReference type="EMBL" id="VWXX01000017">
    <property type="protein sequence ID" value="KAA6184647.1"/>
    <property type="molecule type" value="Genomic_DNA"/>
</dbReference>
<evidence type="ECO:0000256" key="1">
    <source>
        <dbReference type="SAM" id="MobiDB-lite"/>
    </source>
</evidence>
<dbReference type="Proteomes" id="UP000322981">
    <property type="component" value="Unassembled WGS sequence"/>
</dbReference>
<keyword evidence="3" id="KW-0378">Hydrolase</keyword>
<dbReference type="SUPFAM" id="SSF52266">
    <property type="entry name" value="SGNH hydrolase"/>
    <property type="match status" value="1"/>
</dbReference>
<dbReference type="CDD" id="cd00229">
    <property type="entry name" value="SGNH_hydrolase"/>
    <property type="match status" value="1"/>
</dbReference>
<dbReference type="InterPro" id="IPR036514">
    <property type="entry name" value="SGNH_hydro_sf"/>
</dbReference>
<dbReference type="Pfam" id="PF13472">
    <property type="entry name" value="Lipase_GDSL_2"/>
    <property type="match status" value="1"/>
</dbReference>
<comment type="caution">
    <text evidence="3">The sequence shown here is derived from an EMBL/GenBank/DDBJ whole genome shotgun (WGS) entry which is preliminary data.</text>
</comment>
<proteinExistence type="predicted"/>
<reference evidence="3 4" key="1">
    <citation type="submission" date="2019-09" db="EMBL/GenBank/DDBJ databases">
        <title>Whole-genome sequence of the purple sulfur bacterium Thiohalocapsa marina DSM 19078.</title>
        <authorList>
            <person name="Kyndt J.A."/>
            <person name="Meyer T.E."/>
        </authorList>
    </citation>
    <scope>NUCLEOTIDE SEQUENCE [LARGE SCALE GENOMIC DNA]</scope>
    <source>
        <strain evidence="3 4">DSM 19078</strain>
    </source>
</reference>
<dbReference type="RefSeq" id="WP_150093611.1">
    <property type="nucleotide sequence ID" value="NZ_JBFUOH010000035.1"/>
</dbReference>
<feature type="compositionally biased region" description="Polar residues" evidence="1">
    <location>
        <begin position="372"/>
        <end position="381"/>
    </location>
</feature>
<dbReference type="InterPro" id="IPR013830">
    <property type="entry name" value="SGNH_hydro"/>
</dbReference>
<sequence>MRKISLVLVWLGFVFLLLQGAGFLFYQLEVSKPVSGYGYPAGLTIPHAQLGYHYQPGFSGLFKGSAYQQIPIDINDQGFRDDPFDPVPGEGRRVAVLGDSVVFGAGVAQTERFTECLEQRGDKGAAGRRILNLGVNAYTIGHYATLARADFLGTGPEAVLVGITLNDFEAMESVGPARRMQRHAEELHKPTWIARIQERIGRLYAVRFVEELETRLTYALMNADEREDYHTKWMRSAAAGWQQAENRARFERELDALIEAMQTAELPHAFVLFPELNALREPAEFDAPRQLLRSLLNQRGQHYCDPYDDFARQPDLQALFLDRDSVHYTPLGHEVLCAAIERCIDAQALPGVFAPDAVSGDREALDPPPLSRTLSGGLSER</sequence>
<evidence type="ECO:0000313" key="4">
    <source>
        <dbReference type="Proteomes" id="UP000322981"/>
    </source>
</evidence>
<feature type="domain" description="SGNH hydrolase-type esterase" evidence="2">
    <location>
        <begin position="96"/>
        <end position="334"/>
    </location>
</feature>
<evidence type="ECO:0000313" key="3">
    <source>
        <dbReference type="EMBL" id="KAA6184647.1"/>
    </source>
</evidence>
<name>A0A5M8FIZ8_9GAMM</name>
<keyword evidence="4" id="KW-1185">Reference proteome</keyword>
<dbReference type="GO" id="GO:0016788">
    <property type="term" value="F:hydrolase activity, acting on ester bonds"/>
    <property type="evidence" value="ECO:0007669"/>
    <property type="project" value="UniProtKB-ARBA"/>
</dbReference>
<feature type="region of interest" description="Disordered" evidence="1">
    <location>
        <begin position="358"/>
        <end position="381"/>
    </location>
</feature>
<dbReference type="Gene3D" id="3.40.50.1110">
    <property type="entry name" value="SGNH hydrolase"/>
    <property type="match status" value="1"/>
</dbReference>
<gene>
    <name evidence="3" type="ORF">F2Q65_11805</name>
</gene>
<organism evidence="3 4">
    <name type="scientific">Thiohalocapsa marina</name>
    <dbReference type="NCBI Taxonomy" id="424902"/>
    <lineage>
        <taxon>Bacteria</taxon>
        <taxon>Pseudomonadati</taxon>
        <taxon>Pseudomonadota</taxon>
        <taxon>Gammaproteobacteria</taxon>
        <taxon>Chromatiales</taxon>
        <taxon>Chromatiaceae</taxon>
        <taxon>Thiohalocapsa</taxon>
    </lineage>
</organism>